<organism evidence="2">
    <name type="scientific">Desulfomonile tiedjei</name>
    <dbReference type="NCBI Taxonomy" id="2358"/>
    <lineage>
        <taxon>Bacteria</taxon>
        <taxon>Pseudomonadati</taxon>
        <taxon>Thermodesulfobacteriota</taxon>
        <taxon>Desulfomonilia</taxon>
        <taxon>Desulfomonilales</taxon>
        <taxon>Desulfomonilaceae</taxon>
        <taxon>Desulfomonile</taxon>
    </lineage>
</organism>
<proteinExistence type="predicted"/>
<feature type="domain" description="PEP-utilising enzyme mobile" evidence="1">
    <location>
        <begin position="524"/>
        <end position="594"/>
    </location>
</feature>
<gene>
    <name evidence="2" type="ORF">ENV54_06775</name>
</gene>
<protein>
    <submittedName>
        <fullName evidence="2">Phosphoenolpyruvate-utilizing protein</fullName>
    </submittedName>
</protein>
<name>A0A7C4ARN9_9BACT</name>
<dbReference type="Gene3D" id="3.50.30.10">
    <property type="entry name" value="Phosphohistidine domain"/>
    <property type="match status" value="1"/>
</dbReference>
<dbReference type="EMBL" id="DTGT01000209">
    <property type="protein sequence ID" value="HGH60986.1"/>
    <property type="molecule type" value="Genomic_DNA"/>
</dbReference>
<dbReference type="SUPFAM" id="SSF52009">
    <property type="entry name" value="Phosphohistidine domain"/>
    <property type="match status" value="1"/>
</dbReference>
<keyword evidence="2" id="KW-0670">Pyruvate</keyword>
<evidence type="ECO:0000259" key="1">
    <source>
        <dbReference type="Pfam" id="PF00391"/>
    </source>
</evidence>
<sequence length="601" mass="68665">MPRLASSKGLRRAEIEDIEQAVLVVGSFVSTNVHNKEEDPDMKVYDVVPGLEFDPERDLAQSPAWFLDGTHSVPPWTPMFGWFWINFCRHGMQYGAETLSLPTVKGWDWRFHNGGGYLTLLLVKTEEEKQRREEKFKKAILPLIQNYDGIWNGFVKEILGRYEELKRLDLDKATNIELLDNFEQTINTCRRMWEIHMYMMYGTYTAYILFENMCRELAGIDDTSPLFHNIVSGFDNKVFQVDKRLWEFSRRAVNDGLAPVFTDSEAPDIKEKLLASDKGRVFMKDFMEFMNEDGWRMQRMSEINLPTWVEDPTPALGMVKQFILKGGSFNLDDERQKRSSDRQAAEKEVMAKVPVEQRGWFEQLMRLAQKSGIFSEEHDHYLDLYTHAMMRRSALGLGRRFVQAGALDNPEDVFFLIPDEVRRAGINPDQYDLRYIVDRRRNEWLEWQKTPNPPAILADGFDLDQAMAVLVKSNDPIALKVVVGSMPQVRPELKADLYGSCGSPGVAEGIARVILNEDELHLVKEKDILVAASTSPSWTPVFSMISGVVVDRGASLSHAAIVGREYGIPVVMNVFEGTTKIKSGQRIKIDANLGAVYILDN</sequence>
<dbReference type="InterPro" id="IPR008279">
    <property type="entry name" value="PEP-util_enz_mobile_dom"/>
</dbReference>
<reference evidence="2" key="1">
    <citation type="journal article" date="2020" name="mSystems">
        <title>Genome- and Community-Level Interaction Insights into Carbon Utilization and Element Cycling Functions of Hydrothermarchaeota in Hydrothermal Sediment.</title>
        <authorList>
            <person name="Zhou Z."/>
            <person name="Liu Y."/>
            <person name="Xu W."/>
            <person name="Pan J."/>
            <person name="Luo Z.H."/>
            <person name="Li M."/>
        </authorList>
    </citation>
    <scope>NUCLEOTIDE SEQUENCE [LARGE SCALE GENOMIC DNA]</scope>
    <source>
        <strain evidence="2">SpSt-769</strain>
    </source>
</reference>
<comment type="caution">
    <text evidence="2">The sequence shown here is derived from an EMBL/GenBank/DDBJ whole genome shotgun (WGS) entry which is preliminary data.</text>
</comment>
<dbReference type="InterPro" id="IPR051549">
    <property type="entry name" value="PEP_Utilizing_Enz"/>
</dbReference>
<dbReference type="PANTHER" id="PTHR43615:SF1">
    <property type="entry name" value="PPDK_N DOMAIN-CONTAINING PROTEIN"/>
    <property type="match status" value="1"/>
</dbReference>
<dbReference type="GO" id="GO:0016772">
    <property type="term" value="F:transferase activity, transferring phosphorus-containing groups"/>
    <property type="evidence" value="ECO:0007669"/>
    <property type="project" value="InterPro"/>
</dbReference>
<dbReference type="PANTHER" id="PTHR43615">
    <property type="entry name" value="PHOSPHOENOLPYRUVATE SYNTHASE-RELATED"/>
    <property type="match status" value="1"/>
</dbReference>
<dbReference type="InterPro" id="IPR036637">
    <property type="entry name" value="Phosphohistidine_dom_sf"/>
</dbReference>
<dbReference type="AlphaFoldDB" id="A0A7C4ARN9"/>
<accession>A0A7C4ARN9</accession>
<evidence type="ECO:0000313" key="2">
    <source>
        <dbReference type="EMBL" id="HGH60986.1"/>
    </source>
</evidence>
<dbReference type="Pfam" id="PF00391">
    <property type="entry name" value="PEP-utilizers"/>
    <property type="match status" value="1"/>
</dbReference>